<proteinExistence type="predicted"/>
<dbReference type="Proteomes" id="UP000178577">
    <property type="component" value="Unassembled WGS sequence"/>
</dbReference>
<dbReference type="AlphaFoldDB" id="A0A1F5G748"/>
<dbReference type="EMBL" id="MFAY01000055">
    <property type="protein sequence ID" value="OGD87703.1"/>
    <property type="molecule type" value="Genomic_DNA"/>
</dbReference>
<name>A0A1F5G748_9BACT</name>
<comment type="caution">
    <text evidence="2">The sequence shown here is derived from an EMBL/GenBank/DDBJ whole genome shotgun (WGS) entry which is preliminary data.</text>
</comment>
<accession>A0A1F5G748</accession>
<feature type="compositionally biased region" description="Polar residues" evidence="1">
    <location>
        <begin position="265"/>
        <end position="279"/>
    </location>
</feature>
<organism evidence="2 3">
    <name type="scientific">Candidatus Curtissbacteria bacterium RIFCSPHIGHO2_01_FULL_40_12</name>
    <dbReference type="NCBI Taxonomy" id="1797710"/>
    <lineage>
        <taxon>Bacteria</taxon>
        <taxon>Candidatus Curtissiibacteriota</taxon>
    </lineage>
</organism>
<evidence type="ECO:0000256" key="1">
    <source>
        <dbReference type="SAM" id="MobiDB-lite"/>
    </source>
</evidence>
<evidence type="ECO:0000313" key="3">
    <source>
        <dbReference type="Proteomes" id="UP000178577"/>
    </source>
</evidence>
<evidence type="ECO:0000313" key="2">
    <source>
        <dbReference type="EMBL" id="OGD87703.1"/>
    </source>
</evidence>
<sequence>MDKLGSILENNENRPPEKIPPHPWERAGGFTIRLKGKDSDHFEDKEDKKNAKSKRYLKTILKTAGILVGFPGIVWLLDKIRGDKRTTDGTTVLNQDPYTEQANNFDSNTLMLYSREGMESSQLDIAGINSPDHLDEAPYSLYGTPVYNITAKFGPSWLFAYKIDEKGEAVESVISEAALNDLVNQLGLQNNPQGQEILRANWIEAHKNPDAALQLINGTLIPGHAANPQVINYYQCSVGVYNKDIDKSTWEDRQDAIKACAVQAKNTSAPSATPTQTGQREQHDNFSRAEHRNYFDEDFNEAVGVVCEATGLDLPLIRGAMETLVACGGGQQEAMEIVSEYVYVPDVKTSTAADLQVNTTAFILLPFYLLRIGHYAVNDLKGSISSWLDKREYRQMFNELAKKGRDFFVNARGNQ</sequence>
<gene>
    <name evidence="2" type="ORF">A2693_03940</name>
</gene>
<feature type="compositionally biased region" description="Basic and acidic residues" evidence="1">
    <location>
        <begin position="11"/>
        <end position="25"/>
    </location>
</feature>
<feature type="region of interest" description="Disordered" evidence="1">
    <location>
        <begin position="1"/>
        <end position="26"/>
    </location>
</feature>
<protein>
    <submittedName>
        <fullName evidence="2">Uncharacterized protein</fullName>
    </submittedName>
</protein>
<reference evidence="2 3" key="1">
    <citation type="journal article" date="2016" name="Nat. Commun.">
        <title>Thousands of microbial genomes shed light on interconnected biogeochemical processes in an aquifer system.</title>
        <authorList>
            <person name="Anantharaman K."/>
            <person name="Brown C.T."/>
            <person name="Hug L.A."/>
            <person name="Sharon I."/>
            <person name="Castelle C.J."/>
            <person name="Probst A.J."/>
            <person name="Thomas B.C."/>
            <person name="Singh A."/>
            <person name="Wilkins M.J."/>
            <person name="Karaoz U."/>
            <person name="Brodie E.L."/>
            <person name="Williams K.H."/>
            <person name="Hubbard S.S."/>
            <person name="Banfield J.F."/>
        </authorList>
    </citation>
    <scope>NUCLEOTIDE SEQUENCE [LARGE SCALE GENOMIC DNA]</scope>
</reference>
<feature type="region of interest" description="Disordered" evidence="1">
    <location>
        <begin position="265"/>
        <end position="285"/>
    </location>
</feature>